<reference evidence="5 7" key="1">
    <citation type="submission" date="2015-02" db="EMBL/GenBank/DDBJ databases">
        <authorList>
            <person name="Chooi Y.-H."/>
        </authorList>
    </citation>
    <scope>NUCLEOTIDE SEQUENCE [LARGE SCALE GENOMIC DNA]</scope>
    <source>
        <strain evidence="5">E3</strain>
    </source>
</reference>
<evidence type="ECO:0000313" key="8">
    <source>
        <dbReference type="Proteomes" id="UP000290189"/>
    </source>
</evidence>
<dbReference type="SUPFAM" id="SSF53474">
    <property type="entry name" value="alpha/beta-Hydrolases"/>
    <property type="match status" value="1"/>
</dbReference>
<dbReference type="InterPro" id="IPR019826">
    <property type="entry name" value="Carboxylesterase_B_AS"/>
</dbReference>
<evidence type="ECO:0000256" key="1">
    <source>
        <dbReference type="ARBA" id="ARBA00022801"/>
    </source>
</evidence>
<keyword evidence="3" id="KW-0812">Transmembrane</keyword>
<proteinExistence type="predicted"/>
<keyword evidence="1" id="KW-0378">Hydrolase</keyword>
<name>A0A0G4J3D3_PLABS</name>
<evidence type="ECO:0000256" key="2">
    <source>
        <dbReference type="SAM" id="MobiDB-lite"/>
    </source>
</evidence>
<dbReference type="InterPro" id="IPR050300">
    <property type="entry name" value="GDXG_lipolytic_enzyme"/>
</dbReference>
<dbReference type="EMBL" id="OVEO01000006">
    <property type="protein sequence ID" value="SPQ96552.1"/>
    <property type="molecule type" value="Genomic_DNA"/>
</dbReference>
<dbReference type="InterPro" id="IPR049492">
    <property type="entry name" value="BD-FAE-like_dom"/>
</dbReference>
<accession>A0A0G4J3D3</accession>
<dbReference type="GO" id="GO:0016787">
    <property type="term" value="F:hydrolase activity"/>
    <property type="evidence" value="ECO:0007669"/>
    <property type="project" value="UniProtKB-KW"/>
</dbReference>
<geneLocation type="mitochondrion" evidence="6"/>
<keyword evidence="3" id="KW-1133">Transmembrane helix</keyword>
<dbReference type="Proteomes" id="UP000290189">
    <property type="component" value="Unassembled WGS sequence"/>
</dbReference>
<protein>
    <recommendedName>
        <fullName evidence="4">BD-FAE-like domain-containing protein</fullName>
    </recommendedName>
</protein>
<dbReference type="OMA" id="MMFKPLI"/>
<feature type="region of interest" description="Disordered" evidence="2">
    <location>
        <begin position="34"/>
        <end position="62"/>
    </location>
</feature>
<gene>
    <name evidence="5" type="ORF">PBRA_008822</name>
    <name evidence="6" type="ORF">PLBR_LOCUS3767</name>
</gene>
<dbReference type="Pfam" id="PF20434">
    <property type="entry name" value="BD-FAE"/>
    <property type="match status" value="1"/>
</dbReference>
<keyword evidence="7" id="KW-1185">Reference proteome</keyword>
<dbReference type="EMBL" id="CDSF01000120">
    <property type="protein sequence ID" value="CEP01879.1"/>
    <property type="molecule type" value="Genomic_DNA"/>
</dbReference>
<evidence type="ECO:0000313" key="7">
    <source>
        <dbReference type="Proteomes" id="UP000039324"/>
    </source>
</evidence>
<dbReference type="AlphaFoldDB" id="A0A0G4J3D3"/>
<evidence type="ECO:0000313" key="5">
    <source>
        <dbReference type="EMBL" id="CEP01879.1"/>
    </source>
</evidence>
<dbReference type="STRING" id="37360.A0A0G4J3D3"/>
<reference evidence="6 8" key="2">
    <citation type="submission" date="2018-03" db="EMBL/GenBank/DDBJ databases">
        <authorList>
            <person name="Fogelqvist J."/>
        </authorList>
    </citation>
    <scope>NUCLEOTIDE SEQUENCE [LARGE SCALE GENOMIC DNA]</scope>
</reference>
<sequence length="433" mass="47950">MTLRSGGGRQQPIRCFGAGVARLCAQATAPLAMSRSGSTTGRASRSEPGSSSGSWMDNDDDDDDDEMLEMGDDVLRRSFSQIMAQDAYLVTRLAIVLIRLFGFGWKWMVMLLRLLVFIGVLLPDFLHMFYRYATSRRIHRSIRYGFHGRSLLDVYIPEDVASRPAKGWPVVIFFAGGAWIIGHRAWAALMGWQMCQKGVLFVSPDYRNFPQGQIVDMLIDTSDAVAWVFDHIIEFGGDVTNITLSGQSAGAHLAAVSLIRQAAWERIETRVAWRASRLRRFIGISGPYDLDAVCTNLHGRGLYRRVICRIMGRDLALFSPTVSVSRADRGKLALDLLPDIVLFHGDADRTVPHASSIGFCDALRRAGLQPTLHICPGKSHTDMILEDPMGGVDPFLPRFVAIVKEEAGPGEHAPVPPASASLRIRLARWVNPF</sequence>
<dbReference type="PANTHER" id="PTHR48081">
    <property type="entry name" value="AB HYDROLASE SUPERFAMILY PROTEIN C4A8.06C"/>
    <property type="match status" value="1"/>
</dbReference>
<keyword evidence="6" id="KW-0496">Mitochondrion</keyword>
<evidence type="ECO:0000256" key="3">
    <source>
        <dbReference type="SAM" id="Phobius"/>
    </source>
</evidence>
<dbReference type="Gene3D" id="3.40.50.1820">
    <property type="entry name" value="alpha/beta hydrolase"/>
    <property type="match status" value="1"/>
</dbReference>
<keyword evidence="3" id="KW-0472">Membrane</keyword>
<feature type="transmembrane region" description="Helical" evidence="3">
    <location>
        <begin position="87"/>
        <end position="105"/>
    </location>
</feature>
<organism evidence="5 7">
    <name type="scientific">Plasmodiophora brassicae</name>
    <name type="common">Clubroot disease agent</name>
    <dbReference type="NCBI Taxonomy" id="37360"/>
    <lineage>
        <taxon>Eukaryota</taxon>
        <taxon>Sar</taxon>
        <taxon>Rhizaria</taxon>
        <taxon>Endomyxa</taxon>
        <taxon>Phytomyxea</taxon>
        <taxon>Plasmodiophorida</taxon>
        <taxon>Plasmodiophoridae</taxon>
        <taxon>Plasmodiophora</taxon>
    </lineage>
</organism>
<dbReference type="PROSITE" id="PS00122">
    <property type="entry name" value="CARBOXYLESTERASE_B_1"/>
    <property type="match status" value="1"/>
</dbReference>
<feature type="compositionally biased region" description="Low complexity" evidence="2">
    <location>
        <begin position="34"/>
        <end position="56"/>
    </location>
</feature>
<dbReference type="InterPro" id="IPR029058">
    <property type="entry name" value="AB_hydrolase_fold"/>
</dbReference>
<feature type="domain" description="BD-FAE-like" evidence="4">
    <location>
        <begin position="152"/>
        <end position="361"/>
    </location>
</feature>
<dbReference type="Proteomes" id="UP000039324">
    <property type="component" value="Unassembled WGS sequence"/>
</dbReference>
<dbReference type="OrthoDB" id="6495301at2759"/>
<evidence type="ECO:0000259" key="4">
    <source>
        <dbReference type="Pfam" id="PF20434"/>
    </source>
</evidence>
<feature type="transmembrane region" description="Helical" evidence="3">
    <location>
        <begin position="111"/>
        <end position="130"/>
    </location>
</feature>
<evidence type="ECO:0000313" key="6">
    <source>
        <dbReference type="EMBL" id="SPQ96552.1"/>
    </source>
</evidence>
<dbReference type="PANTHER" id="PTHR48081:SF33">
    <property type="entry name" value="KYNURENINE FORMAMIDASE"/>
    <property type="match status" value="1"/>
</dbReference>